<dbReference type="Pfam" id="PF01032">
    <property type="entry name" value="FecCD"/>
    <property type="match status" value="1"/>
</dbReference>
<accession>A0A1G8AKP5</accession>
<feature type="transmembrane region" description="Helical" evidence="8">
    <location>
        <begin position="207"/>
        <end position="229"/>
    </location>
</feature>
<comment type="similarity">
    <text evidence="2">Belongs to the binding-protein-dependent transport system permease family. FecCD subfamily.</text>
</comment>
<dbReference type="RefSeq" id="WP_057897255.1">
    <property type="nucleotide sequence ID" value="NZ_CP080764.1"/>
</dbReference>
<dbReference type="Proteomes" id="UP000826616">
    <property type="component" value="Chromosome"/>
</dbReference>
<evidence type="ECO:0000256" key="8">
    <source>
        <dbReference type="SAM" id="Phobius"/>
    </source>
</evidence>
<dbReference type="SUPFAM" id="SSF81345">
    <property type="entry name" value="ABC transporter involved in vitamin B12 uptake, BtuC"/>
    <property type="match status" value="1"/>
</dbReference>
<dbReference type="PANTHER" id="PTHR30472:SF58">
    <property type="entry name" value="IRON(3+)-HYDROXAMATE IMPORT SYSTEM PERMEASE PROTEIN FHUB"/>
    <property type="match status" value="1"/>
</dbReference>
<evidence type="ECO:0000256" key="4">
    <source>
        <dbReference type="ARBA" id="ARBA00022475"/>
    </source>
</evidence>
<evidence type="ECO:0000313" key="12">
    <source>
        <dbReference type="Proteomes" id="UP000826616"/>
    </source>
</evidence>
<evidence type="ECO:0000313" key="11">
    <source>
        <dbReference type="Proteomes" id="UP000198956"/>
    </source>
</evidence>
<feature type="transmembrane region" description="Helical" evidence="8">
    <location>
        <begin position="20"/>
        <end position="40"/>
    </location>
</feature>
<organism evidence="10 11">
    <name type="scientific">Aneurinibacillus thermoaerophilus</name>
    <dbReference type="NCBI Taxonomy" id="143495"/>
    <lineage>
        <taxon>Bacteria</taxon>
        <taxon>Bacillati</taxon>
        <taxon>Bacillota</taxon>
        <taxon>Bacilli</taxon>
        <taxon>Bacillales</taxon>
        <taxon>Paenibacillaceae</taxon>
        <taxon>Aneurinibacillus group</taxon>
        <taxon>Aneurinibacillus</taxon>
    </lineage>
</organism>
<evidence type="ECO:0000313" key="9">
    <source>
        <dbReference type="EMBL" id="QYY42766.1"/>
    </source>
</evidence>
<feature type="transmembrane region" description="Helical" evidence="8">
    <location>
        <begin position="249"/>
        <end position="275"/>
    </location>
</feature>
<keyword evidence="6 8" id="KW-1133">Transmembrane helix</keyword>
<dbReference type="AlphaFoldDB" id="A0A1G8AKP5"/>
<reference evidence="10 11" key="1">
    <citation type="submission" date="2016-10" db="EMBL/GenBank/DDBJ databases">
        <authorList>
            <person name="de Groot N.N."/>
        </authorList>
    </citation>
    <scope>NUCLEOTIDE SEQUENCE [LARGE SCALE GENOMIC DNA]</scope>
    <source>
        <strain evidence="10 11">L 420-91</strain>
    </source>
</reference>
<dbReference type="InterPro" id="IPR037294">
    <property type="entry name" value="ABC_BtuC-like"/>
</dbReference>
<dbReference type="GeneID" id="97143370"/>
<evidence type="ECO:0000256" key="3">
    <source>
        <dbReference type="ARBA" id="ARBA00022448"/>
    </source>
</evidence>
<evidence type="ECO:0000256" key="6">
    <source>
        <dbReference type="ARBA" id="ARBA00022989"/>
    </source>
</evidence>
<dbReference type="EMBL" id="FNDE01000016">
    <property type="protein sequence ID" value="SDH21521.1"/>
    <property type="molecule type" value="Genomic_DNA"/>
</dbReference>
<comment type="subcellular location">
    <subcellularLocation>
        <location evidence="1">Cell membrane</location>
        <topology evidence="1">Multi-pass membrane protein</topology>
    </subcellularLocation>
</comment>
<sequence length="344" mass="36291">MTNLVQRTWIAEGRKLRTGLILFVGISAVLLAICISLVYGTTTIKLTTVWQAIFHYNSDNKAHQILLEIRLPRTLVAAFIGSYLALSGAIMQAITRNSLAEPSLLGVSYGAAFSLVITIALFPSVSTIGATVASMIGAGLSVLFVFTLAATSKGRTTPVKLALAGIAVGMFLSSLTSTVALHFDVSKEMSFWYAGGLANTNWNDLKILSFVGLMGIPIVFVIAHTLTLLNLSEEVTQGLGINVSLVKALSVTAVLLLTGSSVSVAGSIGFVGLVVPHISRMLVGPDYRFLLPVSAVLGSLLLVLADVGARMINPPFETPIGVVTAAIGVPFFLYLVRNEGSRLV</sequence>
<dbReference type="InterPro" id="IPR000522">
    <property type="entry name" value="ABC_transptr_permease_BtuC"/>
</dbReference>
<protein>
    <submittedName>
        <fullName evidence="9">Iron ABC transporter permease</fullName>
    </submittedName>
    <submittedName>
        <fullName evidence="10">Iron complex transport system permease protein</fullName>
    </submittedName>
</protein>
<dbReference type="EMBL" id="CP080764">
    <property type="protein sequence ID" value="QYY42766.1"/>
    <property type="molecule type" value="Genomic_DNA"/>
</dbReference>
<feature type="transmembrane region" description="Helical" evidence="8">
    <location>
        <begin position="103"/>
        <end position="122"/>
    </location>
</feature>
<dbReference type="OrthoDB" id="9811721at2"/>
<feature type="transmembrane region" description="Helical" evidence="8">
    <location>
        <begin position="74"/>
        <end position="91"/>
    </location>
</feature>
<feature type="transmembrane region" description="Helical" evidence="8">
    <location>
        <begin position="161"/>
        <end position="183"/>
    </location>
</feature>
<feature type="transmembrane region" description="Helical" evidence="8">
    <location>
        <begin position="287"/>
        <end position="307"/>
    </location>
</feature>
<reference evidence="9 12" key="2">
    <citation type="submission" date="2021-08" db="EMBL/GenBank/DDBJ databases">
        <title>Complete genome sequence of the strain Aneurinibacillus thermoaerophilus CCM 8960.</title>
        <authorList>
            <person name="Musilova J."/>
            <person name="Kourilova X."/>
            <person name="Pernicova I."/>
            <person name="Bezdicek M."/>
            <person name="Lengerova M."/>
            <person name="Obruca S."/>
            <person name="Sedlar K."/>
        </authorList>
    </citation>
    <scope>NUCLEOTIDE SEQUENCE [LARGE SCALE GENOMIC DNA]</scope>
    <source>
        <strain evidence="9 12">CCM 8960</strain>
    </source>
</reference>
<dbReference type="GO" id="GO:0005886">
    <property type="term" value="C:plasma membrane"/>
    <property type="evidence" value="ECO:0007669"/>
    <property type="project" value="UniProtKB-SubCell"/>
</dbReference>
<keyword evidence="3" id="KW-0813">Transport</keyword>
<dbReference type="Proteomes" id="UP000198956">
    <property type="component" value="Unassembled WGS sequence"/>
</dbReference>
<dbReference type="PANTHER" id="PTHR30472">
    <property type="entry name" value="FERRIC ENTEROBACTIN TRANSPORT SYSTEM PERMEASE PROTEIN"/>
    <property type="match status" value="1"/>
</dbReference>
<dbReference type="FunFam" id="1.10.3470.10:FF:000001">
    <property type="entry name" value="Vitamin B12 ABC transporter permease BtuC"/>
    <property type="match status" value="1"/>
</dbReference>
<gene>
    <name evidence="9" type="ORF">K3F53_18485</name>
    <name evidence="10" type="ORF">SAMN04489735_101654</name>
</gene>
<keyword evidence="4" id="KW-1003">Cell membrane</keyword>
<evidence type="ECO:0000256" key="5">
    <source>
        <dbReference type="ARBA" id="ARBA00022692"/>
    </source>
</evidence>
<evidence type="ECO:0000313" key="10">
    <source>
        <dbReference type="EMBL" id="SDH21521.1"/>
    </source>
</evidence>
<keyword evidence="5 8" id="KW-0812">Transmembrane</keyword>
<evidence type="ECO:0000256" key="1">
    <source>
        <dbReference type="ARBA" id="ARBA00004651"/>
    </source>
</evidence>
<dbReference type="GO" id="GO:0033214">
    <property type="term" value="P:siderophore-iron import into cell"/>
    <property type="evidence" value="ECO:0007669"/>
    <property type="project" value="TreeGrafter"/>
</dbReference>
<feature type="transmembrane region" description="Helical" evidence="8">
    <location>
        <begin position="319"/>
        <end position="336"/>
    </location>
</feature>
<dbReference type="GO" id="GO:0022857">
    <property type="term" value="F:transmembrane transporter activity"/>
    <property type="evidence" value="ECO:0007669"/>
    <property type="project" value="InterPro"/>
</dbReference>
<feature type="transmembrane region" description="Helical" evidence="8">
    <location>
        <begin position="128"/>
        <end position="149"/>
    </location>
</feature>
<evidence type="ECO:0000256" key="2">
    <source>
        <dbReference type="ARBA" id="ARBA00007935"/>
    </source>
</evidence>
<dbReference type="Gene3D" id="1.10.3470.10">
    <property type="entry name" value="ABC transporter involved in vitamin B12 uptake, BtuC"/>
    <property type="match status" value="1"/>
</dbReference>
<dbReference type="CDD" id="cd06550">
    <property type="entry name" value="TM_ABC_iron-siderophores_like"/>
    <property type="match status" value="1"/>
</dbReference>
<evidence type="ECO:0000256" key="7">
    <source>
        <dbReference type="ARBA" id="ARBA00023136"/>
    </source>
</evidence>
<keyword evidence="7 8" id="KW-0472">Membrane</keyword>
<name>A0A1G8AKP5_ANETH</name>
<proteinExistence type="inferred from homology"/>
<keyword evidence="12" id="KW-1185">Reference proteome</keyword>